<evidence type="ECO:0000256" key="1">
    <source>
        <dbReference type="ARBA" id="ARBA00023015"/>
    </source>
</evidence>
<dbReference type="PROSITE" id="PS50949">
    <property type="entry name" value="HTH_GNTR"/>
    <property type="match status" value="1"/>
</dbReference>
<organism evidence="5 6">
    <name type="scientific">Brachybacterium fresconis</name>
    <dbReference type="NCBI Taxonomy" id="173363"/>
    <lineage>
        <taxon>Bacteria</taxon>
        <taxon>Bacillati</taxon>
        <taxon>Actinomycetota</taxon>
        <taxon>Actinomycetes</taxon>
        <taxon>Micrococcales</taxon>
        <taxon>Dermabacteraceae</taxon>
        <taxon>Brachybacterium</taxon>
    </lineage>
</organism>
<dbReference type="PANTHER" id="PTHR43537:SF5">
    <property type="entry name" value="UXU OPERON TRANSCRIPTIONAL REGULATOR"/>
    <property type="match status" value="1"/>
</dbReference>
<dbReference type="InterPro" id="IPR008920">
    <property type="entry name" value="TF_FadR/GntR_C"/>
</dbReference>
<keyword evidence="6" id="KW-1185">Reference proteome</keyword>
<comment type="caution">
    <text evidence="5">The sequence shown here is derived from an EMBL/GenBank/DDBJ whole genome shotgun (WGS) entry which is preliminary data.</text>
</comment>
<evidence type="ECO:0000256" key="2">
    <source>
        <dbReference type="ARBA" id="ARBA00023125"/>
    </source>
</evidence>
<evidence type="ECO:0000313" key="6">
    <source>
        <dbReference type="Proteomes" id="UP000698222"/>
    </source>
</evidence>
<evidence type="ECO:0000313" key="5">
    <source>
        <dbReference type="EMBL" id="MBP2408238.1"/>
    </source>
</evidence>
<evidence type="ECO:0000256" key="3">
    <source>
        <dbReference type="ARBA" id="ARBA00023163"/>
    </source>
</evidence>
<dbReference type="Pfam" id="PF07729">
    <property type="entry name" value="FCD"/>
    <property type="match status" value="1"/>
</dbReference>
<dbReference type="InterPro" id="IPR000524">
    <property type="entry name" value="Tscrpt_reg_HTH_GntR"/>
</dbReference>
<keyword evidence="1" id="KW-0805">Transcription regulation</keyword>
<keyword evidence="3" id="KW-0804">Transcription</keyword>
<keyword evidence="5" id="KW-0670">Pyruvate</keyword>
<dbReference type="Gene3D" id="1.20.120.530">
    <property type="entry name" value="GntR ligand-binding domain-like"/>
    <property type="match status" value="1"/>
</dbReference>
<protein>
    <submittedName>
        <fullName evidence="5">GntR family transcriptional repressor for pyruvate dehydrogenase complex</fullName>
    </submittedName>
</protein>
<name>A0ABS4YJZ2_9MICO</name>
<dbReference type="Gene3D" id="1.10.10.10">
    <property type="entry name" value="Winged helix-like DNA-binding domain superfamily/Winged helix DNA-binding domain"/>
    <property type="match status" value="1"/>
</dbReference>
<dbReference type="Pfam" id="PF00392">
    <property type="entry name" value="GntR"/>
    <property type="match status" value="1"/>
</dbReference>
<dbReference type="PRINTS" id="PR00035">
    <property type="entry name" value="HTHGNTR"/>
</dbReference>
<dbReference type="Proteomes" id="UP000698222">
    <property type="component" value="Unassembled WGS sequence"/>
</dbReference>
<dbReference type="PANTHER" id="PTHR43537">
    <property type="entry name" value="TRANSCRIPTIONAL REGULATOR, GNTR FAMILY"/>
    <property type="match status" value="1"/>
</dbReference>
<proteinExistence type="predicted"/>
<dbReference type="SMART" id="SM00895">
    <property type="entry name" value="FCD"/>
    <property type="match status" value="1"/>
</dbReference>
<dbReference type="SUPFAM" id="SSF46785">
    <property type="entry name" value="Winged helix' DNA-binding domain"/>
    <property type="match status" value="1"/>
</dbReference>
<dbReference type="InterPro" id="IPR036390">
    <property type="entry name" value="WH_DNA-bd_sf"/>
</dbReference>
<dbReference type="RefSeq" id="WP_209888464.1">
    <property type="nucleotide sequence ID" value="NZ_BAAAJV010000024.1"/>
</dbReference>
<feature type="domain" description="HTH gntR-type" evidence="4">
    <location>
        <begin position="28"/>
        <end position="96"/>
    </location>
</feature>
<accession>A0ABS4YJZ2</accession>
<dbReference type="InterPro" id="IPR011711">
    <property type="entry name" value="GntR_C"/>
</dbReference>
<dbReference type="InterPro" id="IPR036388">
    <property type="entry name" value="WH-like_DNA-bd_sf"/>
</dbReference>
<dbReference type="SMART" id="SM00345">
    <property type="entry name" value="HTH_GNTR"/>
    <property type="match status" value="1"/>
</dbReference>
<dbReference type="CDD" id="cd07377">
    <property type="entry name" value="WHTH_GntR"/>
    <property type="match status" value="1"/>
</dbReference>
<keyword evidence="2" id="KW-0238">DNA-binding</keyword>
<gene>
    <name evidence="5" type="ORF">JOF44_001141</name>
</gene>
<sequence>MAGTLGDTTWRYLTAGDDAPGSTELGRTSLSDQARRAVLDLIDEQGLGAGDALPSTGALAERFAVSKTVVREALSALAALGIIEIANGRSATVRAPDSSVVRFYLSRAVRDSPGDGFTALMDLRSPLEIRAAQVAARRFSVAATEGPPATEAARARLRGLLAEMDEALDDSRLYPELDLRLHQEIARLSGNRALHGILEAVSTPLFRAMRDLRATRDQHGLVGAEHEDHARIVQAILDGDEAAAAAAMSAHMVSVEAFAIPSPGSTSVPGSDGPAV</sequence>
<dbReference type="EMBL" id="JAGIOC010000001">
    <property type="protein sequence ID" value="MBP2408238.1"/>
    <property type="molecule type" value="Genomic_DNA"/>
</dbReference>
<reference evidence="5 6" key="1">
    <citation type="submission" date="2021-03" db="EMBL/GenBank/DDBJ databases">
        <title>Sequencing the genomes of 1000 actinobacteria strains.</title>
        <authorList>
            <person name="Klenk H.-P."/>
        </authorList>
    </citation>
    <scope>NUCLEOTIDE SEQUENCE [LARGE SCALE GENOMIC DNA]</scope>
    <source>
        <strain evidence="5 6">DSM 14564</strain>
    </source>
</reference>
<dbReference type="SUPFAM" id="SSF48008">
    <property type="entry name" value="GntR ligand-binding domain-like"/>
    <property type="match status" value="1"/>
</dbReference>
<evidence type="ECO:0000259" key="4">
    <source>
        <dbReference type="PROSITE" id="PS50949"/>
    </source>
</evidence>